<dbReference type="Proteomes" id="UP000050761">
    <property type="component" value="Unassembled WGS sequence"/>
</dbReference>
<organism evidence="2 3">
    <name type="scientific">Heligmosomoides polygyrus</name>
    <name type="common">Parasitic roundworm</name>
    <dbReference type="NCBI Taxonomy" id="6339"/>
    <lineage>
        <taxon>Eukaryota</taxon>
        <taxon>Metazoa</taxon>
        <taxon>Ecdysozoa</taxon>
        <taxon>Nematoda</taxon>
        <taxon>Chromadorea</taxon>
        <taxon>Rhabditida</taxon>
        <taxon>Rhabditina</taxon>
        <taxon>Rhabditomorpha</taxon>
        <taxon>Strongyloidea</taxon>
        <taxon>Heligmosomidae</taxon>
        <taxon>Heligmosomoides</taxon>
    </lineage>
</organism>
<name>A0A183FEN2_HELPZ</name>
<keyword evidence="2" id="KW-1185">Reference proteome</keyword>
<evidence type="ECO:0000313" key="3">
    <source>
        <dbReference type="WBParaSite" id="HPBE_0000485901-mRNA-1"/>
    </source>
</evidence>
<dbReference type="WBParaSite" id="HPBE_0000485901-mRNA-1">
    <property type="protein sequence ID" value="HPBE_0000485901-mRNA-1"/>
    <property type="gene ID" value="HPBE_0000485901"/>
</dbReference>
<protein>
    <submittedName>
        <fullName evidence="1 3">Uncharacterized protein</fullName>
    </submittedName>
</protein>
<dbReference type="AlphaFoldDB" id="A0A183FEN2"/>
<evidence type="ECO:0000313" key="2">
    <source>
        <dbReference type="Proteomes" id="UP000050761"/>
    </source>
</evidence>
<dbReference type="EMBL" id="UZAH01025373">
    <property type="protein sequence ID" value="VDO62582.1"/>
    <property type="molecule type" value="Genomic_DNA"/>
</dbReference>
<sequence length="148" mass="17347">MSYGGTEDVVRAVERRRRRRRRPPSGSARRLRNLLRLAYGAIRLRLNRPENAPKSKGGCWRCRQRPARIIIIVVVGRRDCRRRKCAKWGWTTSGVRRELLGKADMEEVSYEEIIPRVDLNGGIGVWRQKHLYLKNVQTPESQLESRKE</sequence>
<reference evidence="3" key="2">
    <citation type="submission" date="2019-09" db="UniProtKB">
        <authorList>
            <consortium name="WormBaseParasite"/>
        </authorList>
    </citation>
    <scope>IDENTIFICATION</scope>
</reference>
<reference evidence="1 2" key="1">
    <citation type="submission" date="2018-11" db="EMBL/GenBank/DDBJ databases">
        <authorList>
            <consortium name="Pathogen Informatics"/>
        </authorList>
    </citation>
    <scope>NUCLEOTIDE SEQUENCE [LARGE SCALE GENOMIC DNA]</scope>
</reference>
<evidence type="ECO:0000313" key="1">
    <source>
        <dbReference type="EMBL" id="VDO62582.1"/>
    </source>
</evidence>
<accession>A0A3P8ASE8</accession>
<gene>
    <name evidence="1" type="ORF">HPBE_LOCUS4860</name>
</gene>
<proteinExistence type="predicted"/>
<accession>A0A183FEN2</accession>